<gene>
    <name evidence="2" type="ORF">EVAR_34031_1</name>
</gene>
<evidence type="ECO:0000313" key="3">
    <source>
        <dbReference type="Proteomes" id="UP000299102"/>
    </source>
</evidence>
<name>A0A4C1VR75_EUMVA</name>
<dbReference type="AlphaFoldDB" id="A0A4C1VR75"/>
<feature type="region of interest" description="Disordered" evidence="1">
    <location>
        <begin position="284"/>
        <end position="304"/>
    </location>
</feature>
<accession>A0A4C1VR75</accession>
<reference evidence="2 3" key="1">
    <citation type="journal article" date="2019" name="Commun. Biol.">
        <title>The bagworm genome reveals a unique fibroin gene that provides high tensile strength.</title>
        <authorList>
            <person name="Kono N."/>
            <person name="Nakamura H."/>
            <person name="Ohtoshi R."/>
            <person name="Tomita M."/>
            <person name="Numata K."/>
            <person name="Arakawa K."/>
        </authorList>
    </citation>
    <scope>NUCLEOTIDE SEQUENCE [LARGE SCALE GENOMIC DNA]</scope>
</reference>
<evidence type="ECO:0000256" key="1">
    <source>
        <dbReference type="SAM" id="MobiDB-lite"/>
    </source>
</evidence>
<sequence>MKQRLLQLNLFLSEWKGRVPFTFMSVSLSLLGGLTMPEWKGRVPLTRSHCERITGVGALTLSPQERTLRSRCKSVGSSGIVSSRECKTGTQIESDFGIENGTRNGIPSFFLHRFVHSSPFAVNIGEDTLILGAGLQKDDSSSAQIVFRPLRFDILRGSTEFVDLAGRRHFRRFPPFDLTYTNWAFFMSLGGTQPSLPRYKVHFDERKWFNNINNFIAIGREVEKVTLGVPWIRIGERFGPQGTGFDPDQRRQVTINEFLTRIVDIMKDQMSSRAGPKFELRTALASESRAGMGSGFKTRPESDR</sequence>
<dbReference type="EMBL" id="BGZK01000402">
    <property type="protein sequence ID" value="GBP41598.1"/>
    <property type="molecule type" value="Genomic_DNA"/>
</dbReference>
<organism evidence="2 3">
    <name type="scientific">Eumeta variegata</name>
    <name type="common">Bagworm moth</name>
    <name type="synonym">Eumeta japonica</name>
    <dbReference type="NCBI Taxonomy" id="151549"/>
    <lineage>
        <taxon>Eukaryota</taxon>
        <taxon>Metazoa</taxon>
        <taxon>Ecdysozoa</taxon>
        <taxon>Arthropoda</taxon>
        <taxon>Hexapoda</taxon>
        <taxon>Insecta</taxon>
        <taxon>Pterygota</taxon>
        <taxon>Neoptera</taxon>
        <taxon>Endopterygota</taxon>
        <taxon>Lepidoptera</taxon>
        <taxon>Glossata</taxon>
        <taxon>Ditrysia</taxon>
        <taxon>Tineoidea</taxon>
        <taxon>Psychidae</taxon>
        <taxon>Oiketicinae</taxon>
        <taxon>Eumeta</taxon>
    </lineage>
</organism>
<protein>
    <submittedName>
        <fullName evidence="2">Uncharacterized protein</fullName>
    </submittedName>
</protein>
<comment type="caution">
    <text evidence="2">The sequence shown here is derived from an EMBL/GenBank/DDBJ whole genome shotgun (WGS) entry which is preliminary data.</text>
</comment>
<dbReference type="OrthoDB" id="16066at2759"/>
<dbReference type="Proteomes" id="UP000299102">
    <property type="component" value="Unassembled WGS sequence"/>
</dbReference>
<evidence type="ECO:0000313" key="2">
    <source>
        <dbReference type="EMBL" id="GBP41598.1"/>
    </source>
</evidence>
<keyword evidence="3" id="KW-1185">Reference proteome</keyword>
<proteinExistence type="predicted"/>